<name>A0ABS3ANZ0_9ACTN</name>
<dbReference type="PANTHER" id="PTHR42912">
    <property type="entry name" value="METHYLTRANSFERASE"/>
    <property type="match status" value="1"/>
</dbReference>
<feature type="domain" description="Methyltransferase type 11" evidence="1">
    <location>
        <begin position="56"/>
        <end position="145"/>
    </location>
</feature>
<dbReference type="Proteomes" id="UP000724964">
    <property type="component" value="Unassembled WGS sequence"/>
</dbReference>
<organism evidence="2 3">
    <name type="scientific">Acidimicrobium ferrooxidans</name>
    <dbReference type="NCBI Taxonomy" id="53635"/>
    <lineage>
        <taxon>Bacteria</taxon>
        <taxon>Bacillati</taxon>
        <taxon>Actinomycetota</taxon>
        <taxon>Acidimicrobiia</taxon>
        <taxon>Acidimicrobiales</taxon>
        <taxon>Acidimicrobiaceae</taxon>
        <taxon>Acidimicrobium</taxon>
    </lineage>
</organism>
<keyword evidence="2" id="KW-0489">Methyltransferase</keyword>
<dbReference type="GO" id="GO:0008168">
    <property type="term" value="F:methyltransferase activity"/>
    <property type="evidence" value="ECO:0007669"/>
    <property type="project" value="UniProtKB-KW"/>
</dbReference>
<comment type="caution">
    <text evidence="2">The sequence shown here is derived from an EMBL/GenBank/DDBJ whole genome shotgun (WGS) entry which is preliminary data.</text>
</comment>
<dbReference type="CDD" id="cd02440">
    <property type="entry name" value="AdoMet_MTases"/>
    <property type="match status" value="1"/>
</dbReference>
<reference evidence="2" key="1">
    <citation type="submission" date="2021-02" db="EMBL/GenBank/DDBJ databases">
        <title>Activity-based single-cell genomes from oceanic crustal fluid captures similar information to metagenomic and metatranscriptomic surveys with orders of magnitude less sampling.</title>
        <authorList>
            <person name="D'Angelo T.S."/>
            <person name="Orcutt B.N."/>
        </authorList>
    </citation>
    <scope>NUCLEOTIDE SEQUENCE [LARGE SCALE GENOMIC DNA]</scope>
    <source>
        <strain evidence="2">AH-315-J10</strain>
    </source>
</reference>
<dbReference type="Gene3D" id="3.40.50.150">
    <property type="entry name" value="Vaccinia Virus protein VP39"/>
    <property type="match status" value="1"/>
</dbReference>
<evidence type="ECO:0000313" key="3">
    <source>
        <dbReference type="Proteomes" id="UP000724964"/>
    </source>
</evidence>
<sequence length="271" mass="29296">MTNTENETEKPHDWQEAGDAWGHSAADWACLYEHYALDAILAIFELTAVSQQTRLLDVACGSGLALRLATATGAKAAGIDAASSLIDIARERNPNADIELGSMFDLPWPNDSFNVVISINGIWGGCEAALVEARRVLKPGGKIAISFWGNGTPNDLRGCFKAFARHAPAEHLGSMKTLNNIAAPGVAETMLTDAGFDVFERGSRVSTIEWPDAELAWRAISSVGPAVPALRHTNPSIVKEAVLEALLSCRDRGGIYRFRNDHQFVVAQNRK</sequence>
<proteinExistence type="predicted"/>
<dbReference type="InterPro" id="IPR050508">
    <property type="entry name" value="Methyltransf_Superfamily"/>
</dbReference>
<dbReference type="InterPro" id="IPR029063">
    <property type="entry name" value="SAM-dependent_MTases_sf"/>
</dbReference>
<protein>
    <submittedName>
        <fullName evidence="2">Class I SAM-dependent methyltransferase</fullName>
    </submittedName>
</protein>
<evidence type="ECO:0000313" key="2">
    <source>
        <dbReference type="EMBL" id="MBN4059561.1"/>
    </source>
</evidence>
<dbReference type="GO" id="GO:0032259">
    <property type="term" value="P:methylation"/>
    <property type="evidence" value="ECO:0007669"/>
    <property type="project" value="UniProtKB-KW"/>
</dbReference>
<keyword evidence="2" id="KW-0808">Transferase</keyword>
<accession>A0ABS3ANZ0</accession>
<dbReference type="InterPro" id="IPR013216">
    <property type="entry name" value="Methyltransf_11"/>
</dbReference>
<dbReference type="EMBL" id="JAFIUH010000003">
    <property type="protein sequence ID" value="MBN4059561.1"/>
    <property type="molecule type" value="Genomic_DNA"/>
</dbReference>
<gene>
    <name evidence="2" type="ORF">JYT35_00410</name>
</gene>
<dbReference type="SUPFAM" id="SSF53335">
    <property type="entry name" value="S-adenosyl-L-methionine-dependent methyltransferases"/>
    <property type="match status" value="1"/>
</dbReference>
<evidence type="ECO:0000259" key="1">
    <source>
        <dbReference type="Pfam" id="PF08241"/>
    </source>
</evidence>
<keyword evidence="3" id="KW-1185">Reference proteome</keyword>
<dbReference type="Pfam" id="PF08241">
    <property type="entry name" value="Methyltransf_11"/>
    <property type="match status" value="1"/>
</dbReference>